<keyword evidence="4" id="KW-0175">Coiled coil</keyword>
<keyword evidence="1 3" id="KW-0853">WD repeat</keyword>
<dbReference type="InterPro" id="IPR027417">
    <property type="entry name" value="P-loop_NTPase"/>
</dbReference>
<accession>A0A8H3A5Q4</accession>
<dbReference type="PANTHER" id="PTHR19848:SF8">
    <property type="entry name" value="F-BOX AND WD REPEAT DOMAIN CONTAINING 7"/>
    <property type="match status" value="1"/>
</dbReference>
<feature type="coiled-coil region" evidence="4">
    <location>
        <begin position="69"/>
        <end position="96"/>
    </location>
</feature>
<dbReference type="Pfam" id="PF00400">
    <property type="entry name" value="WD40"/>
    <property type="match status" value="10"/>
</dbReference>
<dbReference type="Gene3D" id="2.130.10.10">
    <property type="entry name" value="YVTN repeat-like/Quinoprotein amine dehydrogenase"/>
    <property type="match status" value="4"/>
</dbReference>
<feature type="repeat" description="WD" evidence="3">
    <location>
        <begin position="1390"/>
        <end position="1431"/>
    </location>
</feature>
<sequence>MSLRERLARIKGKVKEIFFGSRDTSPSSSASNLLSSFHYWSSSGSAGVFPPLISAINELNECMSIREGREGYDKLLEETDGLMEQLQERVKNQKSIKMTPKVEWICGELELEVKNLKAKLQGTVGQWFEAADTSGAIKQCHNRIQELLEGLNPPDNSTPETDERPSKTGLAGKLINLLHPTVNETAKASLMLQSEISGMREYIDVYQRESKDRKDYGQLWEKANKLLQKIRSYKTSRGAMEMTPSVGRICWQVDELESEAEKLKAKLKALRLEEWHRAADASSEISECLDHVHQLLEGLTLKATANILKTLKMQDEIIDKQDMERRLENMSPILSAAYNSGASDGIRRRGCAQGTRQQQIQSLLEWARAPQGGKVYWINGLAGTGKTTIAYSICTELDGTSMAGDSTKQHIRTLGASFFCSQAIPECRQVKNIIPTIAYQLSQYSAPFRYALYRFLKSDPDVSTRALKTQYDTLIVEPLKMAQCSLPIDFIVVIDALDECDDVDSLGEILDLLLSTPMTLPIKFLISSLPKPEIAQRMEGRLYEHANTLALQNIDTYSVKSDIEVFMRRELEDIPLTNNQWSGLLERCGVIFIYASTICRLIRKEHALKPLDEVVNSIKYSSPVVIEHNAVDGMYTIILEAALGNSNIIQMNRKRIKKILEIVAYNQGKTTLFSIADLLGAMSTSEVGQLMDPLRSVLNVTEASGRVTILHASFRDFLISSERSGKFCCIGAIQHAALAHTHLQTIEAVESNFNICGLPSSHLCDEEVESLEKRISRIISPELISACRHWSNHLYFAEYQNKLVAAVRNFLSKRLLIWMEILNLSKNMCFGRGIIQEVEMWCNENPVPKKLAQLARDAGEFVSAYAAYPISQSTPHIYVSLLRSWPQSRPVSLRYSGTGVSHKTAKATVQPRLGPLYTWRISTNSVYSISISANGTRIAAATKDAIYLLDSSTGDEIAHIEEQIGLGHRVSISPDGTKIVVSNTTFDLLLWDTANQESIVNLPIGNIWAAALVVFSPDGTSVAFTSLDRGVCIYGLKHRKLILCPLQGHTEDVSSIVFSPDGLYLALGLGDGSLLLWHIQSNRITGAPLEGHTGTIVSLSYSSDGSRLISTSTDGSMLVWDLQTRRIVLQPLMPHSNLIFSASFSPDGTLIATGSGDKTIQVYNAQTGQSVLAQLEGHTGAVNSVMFSPDNAQLFSCSSDGTICQWDVLGLASSSRSRPTLTNEVCSVRYFHSGSYIVSGLADGTMYIWNVQTGKRVLGPLKGHAGCITAVDISPDDTTIASSSNDKTVRVWDAQGGKDLHGAIMQHTDIVNCVRFSPDGSLIVSGSNDFTVQIWDVKSGQPVISPLEGHSGAVLSVVFSPNGSQIASGGRDGKIHLWDTNTGRLMIDSLRSHDKSVTSVEFSSDGSRILSACQDGSIQIWEADTHRTIFDCGGRPGNWPTSAIFSRNDRIVASYSGDRAIRLWDAQSGKPISSPLIGHTNWVRSIQFSPDGSRVVSCSDDCTIRFWDVSSRIAKEDEAHVDIPTTGGSSDPWYLENDGWIIGRQKERLLWLLPELRTCLLRHPNDLIISDRRSFQMNFDGENLGERWVDCYSPK</sequence>
<dbReference type="PANTHER" id="PTHR19848">
    <property type="entry name" value="WD40 REPEAT PROTEIN"/>
    <property type="match status" value="1"/>
</dbReference>
<dbReference type="InterPro" id="IPR020472">
    <property type="entry name" value="WD40_PAC1"/>
</dbReference>
<feature type="domain" description="Nephrocystin 3-like N-terminal" evidence="5">
    <location>
        <begin position="362"/>
        <end position="528"/>
    </location>
</feature>
<proteinExistence type="predicted"/>
<comment type="caution">
    <text evidence="6">The sequence shown here is derived from an EMBL/GenBank/DDBJ whole genome shotgun (WGS) entry which is preliminary data.</text>
</comment>
<dbReference type="PROSITE" id="PS50082">
    <property type="entry name" value="WD_REPEATS_2"/>
    <property type="match status" value="11"/>
</dbReference>
<keyword evidence="2" id="KW-0677">Repeat</keyword>
<dbReference type="Pfam" id="PF24883">
    <property type="entry name" value="NPHP3_N"/>
    <property type="match status" value="1"/>
</dbReference>
<feature type="repeat" description="WD" evidence="3">
    <location>
        <begin position="1132"/>
        <end position="1173"/>
    </location>
</feature>
<dbReference type="EMBL" id="CAJMWX010000258">
    <property type="protein sequence ID" value="CAE6410284.1"/>
    <property type="molecule type" value="Genomic_DNA"/>
</dbReference>
<evidence type="ECO:0000259" key="5">
    <source>
        <dbReference type="Pfam" id="PF24883"/>
    </source>
</evidence>
<dbReference type="PROSITE" id="PS50294">
    <property type="entry name" value="WD_REPEATS_REGION"/>
    <property type="match status" value="9"/>
</dbReference>
<dbReference type="PRINTS" id="PR00320">
    <property type="entry name" value="GPROTEINBRPT"/>
</dbReference>
<dbReference type="SUPFAM" id="SSF50978">
    <property type="entry name" value="WD40 repeat-like"/>
    <property type="match status" value="3"/>
</dbReference>
<dbReference type="SUPFAM" id="SSF52540">
    <property type="entry name" value="P-loop containing nucleoside triphosphate hydrolases"/>
    <property type="match status" value="1"/>
</dbReference>
<evidence type="ECO:0000256" key="4">
    <source>
        <dbReference type="SAM" id="Coils"/>
    </source>
</evidence>
<dbReference type="InterPro" id="IPR015943">
    <property type="entry name" value="WD40/YVTN_repeat-like_dom_sf"/>
</dbReference>
<evidence type="ECO:0000256" key="2">
    <source>
        <dbReference type="ARBA" id="ARBA00022737"/>
    </source>
</evidence>
<feature type="repeat" description="WD" evidence="3">
    <location>
        <begin position="1089"/>
        <end position="1130"/>
    </location>
</feature>
<gene>
    <name evidence="6" type="ORF">RDB_LOCUS11173</name>
</gene>
<dbReference type="InterPro" id="IPR001632">
    <property type="entry name" value="WD40_G-protein_beta-like"/>
</dbReference>
<dbReference type="Gene3D" id="3.40.50.300">
    <property type="entry name" value="P-loop containing nucleotide triphosphate hydrolases"/>
    <property type="match status" value="1"/>
</dbReference>
<dbReference type="InterPro" id="IPR056884">
    <property type="entry name" value="NPHP3-like_N"/>
</dbReference>
<name>A0A8H3A5Q4_9AGAM</name>
<feature type="repeat" description="WD" evidence="3">
    <location>
        <begin position="1261"/>
        <end position="1302"/>
    </location>
</feature>
<reference evidence="6" key="1">
    <citation type="submission" date="2021-01" db="EMBL/GenBank/DDBJ databases">
        <authorList>
            <person name="Kaushik A."/>
        </authorList>
    </citation>
    <scope>NUCLEOTIDE SEQUENCE</scope>
    <source>
        <strain evidence="6">AG4-R118</strain>
    </source>
</reference>
<feature type="repeat" description="WD" evidence="3">
    <location>
        <begin position="1175"/>
        <end position="1208"/>
    </location>
</feature>
<dbReference type="PRINTS" id="PR00319">
    <property type="entry name" value="GPROTEINB"/>
</dbReference>
<evidence type="ECO:0000256" key="1">
    <source>
        <dbReference type="ARBA" id="ARBA00022574"/>
    </source>
</evidence>
<feature type="repeat" description="WD" evidence="3">
    <location>
        <begin position="1304"/>
        <end position="1345"/>
    </location>
</feature>
<feature type="repeat" description="WD" evidence="3">
    <location>
        <begin position="1222"/>
        <end position="1259"/>
    </location>
</feature>
<evidence type="ECO:0000313" key="6">
    <source>
        <dbReference type="EMBL" id="CAE6410284.1"/>
    </source>
</evidence>
<dbReference type="InterPro" id="IPR019775">
    <property type="entry name" value="WD40_repeat_CS"/>
</dbReference>
<evidence type="ECO:0000313" key="7">
    <source>
        <dbReference type="Proteomes" id="UP000663888"/>
    </source>
</evidence>
<dbReference type="SMART" id="SM00320">
    <property type="entry name" value="WD40"/>
    <property type="match status" value="14"/>
</dbReference>
<feature type="repeat" description="WD" evidence="3">
    <location>
        <begin position="1347"/>
        <end position="1388"/>
    </location>
</feature>
<organism evidence="6 7">
    <name type="scientific">Rhizoctonia solani</name>
    <dbReference type="NCBI Taxonomy" id="456999"/>
    <lineage>
        <taxon>Eukaryota</taxon>
        <taxon>Fungi</taxon>
        <taxon>Dikarya</taxon>
        <taxon>Basidiomycota</taxon>
        <taxon>Agaricomycotina</taxon>
        <taxon>Agaricomycetes</taxon>
        <taxon>Cantharellales</taxon>
        <taxon>Ceratobasidiaceae</taxon>
        <taxon>Rhizoctonia</taxon>
    </lineage>
</organism>
<protein>
    <recommendedName>
        <fullName evidence="5">Nephrocystin 3-like N-terminal domain-containing protein</fullName>
    </recommendedName>
</protein>
<feature type="repeat" description="WD" evidence="3">
    <location>
        <begin position="1476"/>
        <end position="1511"/>
    </location>
</feature>
<dbReference type="Proteomes" id="UP000663888">
    <property type="component" value="Unassembled WGS sequence"/>
</dbReference>
<evidence type="ECO:0000256" key="3">
    <source>
        <dbReference type="PROSITE-ProRule" id="PRU00221"/>
    </source>
</evidence>
<feature type="repeat" description="WD" evidence="3">
    <location>
        <begin position="1445"/>
        <end position="1474"/>
    </location>
</feature>
<dbReference type="InterPro" id="IPR001680">
    <property type="entry name" value="WD40_rpt"/>
</dbReference>
<feature type="repeat" description="WD" evidence="3">
    <location>
        <begin position="1046"/>
        <end position="1087"/>
    </location>
</feature>
<dbReference type="InterPro" id="IPR036322">
    <property type="entry name" value="WD40_repeat_dom_sf"/>
</dbReference>
<dbReference type="CDD" id="cd00200">
    <property type="entry name" value="WD40"/>
    <property type="match status" value="2"/>
</dbReference>
<dbReference type="PROSITE" id="PS00678">
    <property type="entry name" value="WD_REPEATS_1"/>
    <property type="match status" value="6"/>
</dbReference>